<dbReference type="GO" id="GO:0007264">
    <property type="term" value="P:small GTPase-mediated signal transduction"/>
    <property type="evidence" value="ECO:0007669"/>
    <property type="project" value="InterPro"/>
</dbReference>
<dbReference type="OMA" id="KTIWIPE"/>
<dbReference type="AlphaFoldDB" id="A0A226E3V3"/>
<dbReference type="GO" id="GO:0003924">
    <property type="term" value="F:GTPase activity"/>
    <property type="evidence" value="ECO:0007669"/>
    <property type="project" value="InterPro"/>
</dbReference>
<dbReference type="GO" id="GO:0035099">
    <property type="term" value="P:hemocyte migration"/>
    <property type="evidence" value="ECO:0007669"/>
    <property type="project" value="UniProtKB-ARBA"/>
</dbReference>
<comment type="caution">
    <text evidence="3">The sequence shown here is derived from an EMBL/GenBank/DDBJ whole genome shotgun (WGS) entry which is preliminary data.</text>
</comment>
<dbReference type="EMBL" id="LNIX01000007">
    <property type="protein sequence ID" value="OXA51958.1"/>
    <property type="molecule type" value="Genomic_DNA"/>
</dbReference>
<evidence type="ECO:0000313" key="4">
    <source>
        <dbReference type="Proteomes" id="UP000198287"/>
    </source>
</evidence>
<reference evidence="3 4" key="1">
    <citation type="submission" date="2015-12" db="EMBL/GenBank/DDBJ databases">
        <title>The genome of Folsomia candida.</title>
        <authorList>
            <person name="Faddeeva A."/>
            <person name="Derks M.F."/>
            <person name="Anvar Y."/>
            <person name="Smit S."/>
            <person name="Van Straalen N."/>
            <person name="Roelofs D."/>
        </authorList>
    </citation>
    <scope>NUCLEOTIDE SEQUENCE [LARGE SCALE GENOMIC DNA]</scope>
    <source>
        <strain evidence="3 4">VU population</strain>
        <tissue evidence="3">Whole body</tissue>
    </source>
</reference>
<evidence type="ECO:0000313" key="3">
    <source>
        <dbReference type="EMBL" id="OXA51958.1"/>
    </source>
</evidence>
<sequence>MRSKSSSFSGEVSSSGAGGDVRKLVFIGDAGVGKTSLLSSYRKGEFHDNEKEPTPVLEGFTKSVSVQEKDHVCLLWDTIGSTDFERLRPLSYPKTDCFVICFAINDRTSFDNLKTIWIPEIGLHSPDVPYIFVATKTDIKKSMEPLSSKPCTKSEDLTTTPPSTILNIEEIMAYITSTDGLDYVECSSHDLVSVENILKSAVKAILTHEEKLKAIEEANNSKSFCVIC</sequence>
<dbReference type="GO" id="GO:0003006">
    <property type="term" value="P:developmental process involved in reproduction"/>
    <property type="evidence" value="ECO:0007669"/>
    <property type="project" value="UniProtKB-ARBA"/>
</dbReference>
<gene>
    <name evidence="3" type="ORF">Fcan01_13791</name>
</gene>
<dbReference type="SMART" id="SM00175">
    <property type="entry name" value="RAB"/>
    <property type="match status" value="1"/>
</dbReference>
<dbReference type="PANTHER" id="PTHR24072">
    <property type="entry name" value="RHO FAMILY GTPASE"/>
    <property type="match status" value="1"/>
</dbReference>
<dbReference type="Pfam" id="PF00071">
    <property type="entry name" value="Ras"/>
    <property type="match status" value="1"/>
</dbReference>
<dbReference type="InterPro" id="IPR027417">
    <property type="entry name" value="P-loop_NTPase"/>
</dbReference>
<keyword evidence="2" id="KW-0342">GTP-binding</keyword>
<dbReference type="PROSITE" id="PS51420">
    <property type="entry name" value="RHO"/>
    <property type="match status" value="1"/>
</dbReference>
<dbReference type="InterPro" id="IPR005225">
    <property type="entry name" value="Small_GTP-bd"/>
</dbReference>
<dbReference type="PROSITE" id="PS51419">
    <property type="entry name" value="RAB"/>
    <property type="match status" value="1"/>
</dbReference>
<dbReference type="NCBIfam" id="TIGR00231">
    <property type="entry name" value="small_GTP"/>
    <property type="match status" value="1"/>
</dbReference>
<dbReference type="Gene3D" id="3.40.50.300">
    <property type="entry name" value="P-loop containing nucleotide triphosphate hydrolases"/>
    <property type="match status" value="1"/>
</dbReference>
<dbReference type="InterPro" id="IPR003578">
    <property type="entry name" value="Small_GTPase_Rho"/>
</dbReference>
<keyword evidence="4" id="KW-1185">Reference proteome</keyword>
<dbReference type="InterPro" id="IPR001806">
    <property type="entry name" value="Small_GTPase"/>
</dbReference>
<keyword evidence="1" id="KW-0547">Nucleotide-binding</keyword>
<evidence type="ECO:0000256" key="2">
    <source>
        <dbReference type="ARBA" id="ARBA00023134"/>
    </source>
</evidence>
<evidence type="ECO:0000256" key="1">
    <source>
        <dbReference type="ARBA" id="ARBA00022741"/>
    </source>
</evidence>
<dbReference type="SUPFAM" id="SSF52540">
    <property type="entry name" value="P-loop containing nucleoside triphosphate hydrolases"/>
    <property type="match status" value="1"/>
</dbReference>
<dbReference type="STRING" id="158441.A0A226E3V3"/>
<dbReference type="CDD" id="cd00157">
    <property type="entry name" value="Rho"/>
    <property type="match status" value="1"/>
</dbReference>
<dbReference type="OrthoDB" id="8830751at2759"/>
<dbReference type="Proteomes" id="UP000198287">
    <property type="component" value="Unassembled WGS sequence"/>
</dbReference>
<dbReference type="SMART" id="SM00174">
    <property type="entry name" value="RHO"/>
    <property type="match status" value="1"/>
</dbReference>
<protein>
    <submittedName>
        <fullName evidence="3">Ras-related protein ced-10</fullName>
    </submittedName>
</protein>
<dbReference type="GO" id="GO:0005525">
    <property type="term" value="F:GTP binding"/>
    <property type="evidence" value="ECO:0007669"/>
    <property type="project" value="UniProtKB-KW"/>
</dbReference>
<dbReference type="GO" id="GO:0035006">
    <property type="term" value="P:melanization defense response"/>
    <property type="evidence" value="ECO:0007669"/>
    <property type="project" value="UniProtKB-ARBA"/>
</dbReference>
<dbReference type="PRINTS" id="PR00449">
    <property type="entry name" value="RASTRNSFRMNG"/>
</dbReference>
<proteinExistence type="predicted"/>
<dbReference type="GO" id="GO:0001667">
    <property type="term" value="P:ameboidal-type cell migration"/>
    <property type="evidence" value="ECO:0007669"/>
    <property type="project" value="UniProtKB-ARBA"/>
</dbReference>
<organism evidence="3 4">
    <name type="scientific">Folsomia candida</name>
    <name type="common">Springtail</name>
    <dbReference type="NCBI Taxonomy" id="158441"/>
    <lineage>
        <taxon>Eukaryota</taxon>
        <taxon>Metazoa</taxon>
        <taxon>Ecdysozoa</taxon>
        <taxon>Arthropoda</taxon>
        <taxon>Hexapoda</taxon>
        <taxon>Collembola</taxon>
        <taxon>Entomobryomorpha</taxon>
        <taxon>Isotomoidea</taxon>
        <taxon>Isotomidae</taxon>
        <taxon>Proisotominae</taxon>
        <taxon>Folsomia</taxon>
    </lineage>
</organism>
<name>A0A226E3V3_FOLCA</name>
<dbReference type="SMART" id="SM00173">
    <property type="entry name" value="RAS"/>
    <property type="match status" value="1"/>
</dbReference>
<dbReference type="GO" id="GO:0022412">
    <property type="term" value="P:cellular process involved in reproduction in multicellular organism"/>
    <property type="evidence" value="ECO:0007669"/>
    <property type="project" value="UniProtKB-ARBA"/>
</dbReference>
<accession>A0A226E3V3</accession>